<protein>
    <submittedName>
        <fullName evidence="1">Uncharacterized protein</fullName>
    </submittedName>
</protein>
<evidence type="ECO:0000313" key="1">
    <source>
        <dbReference type="EMBL" id="MFB9376359.1"/>
    </source>
</evidence>
<reference evidence="1 2" key="1">
    <citation type="submission" date="2024-09" db="EMBL/GenBank/DDBJ databases">
        <authorList>
            <person name="Sun Q."/>
            <person name="Mori K."/>
        </authorList>
    </citation>
    <scope>NUCLEOTIDE SEQUENCE [LARGE SCALE GENOMIC DNA]</scope>
    <source>
        <strain evidence="1 2">TISTR 1856</strain>
    </source>
</reference>
<name>A0ABV5LQK2_9ACTN</name>
<dbReference type="RefSeq" id="WP_380138468.1">
    <property type="nucleotide sequence ID" value="NZ_JBHLUI010000009.1"/>
</dbReference>
<accession>A0ABV5LQK2</accession>
<dbReference type="Proteomes" id="UP001589748">
    <property type="component" value="Unassembled WGS sequence"/>
</dbReference>
<organism evidence="1 2">
    <name type="scientific">Kineococcus gynurae</name>
    <dbReference type="NCBI Taxonomy" id="452979"/>
    <lineage>
        <taxon>Bacteria</taxon>
        <taxon>Bacillati</taxon>
        <taxon>Actinomycetota</taxon>
        <taxon>Actinomycetes</taxon>
        <taxon>Kineosporiales</taxon>
        <taxon>Kineosporiaceae</taxon>
        <taxon>Kineococcus</taxon>
    </lineage>
</organism>
<sequence>MADVAPAILVNSVLGKIQDVLLNGDGDVVPRSDDHYLAVLNVGIPMDPADFDYAREGFSGVYRRNVDEQDLVASTGPQPAAAAPAEEGPSVEQQLAADALRKYMSAENFATLVDLVPDTSGIIDNGRITVWNPEARVSRVYATALQHSQVYDNEPDAETAAKVDRWRSKLVTTRKEKDVVTEEEVEVTEDAPLVKAYNEKMTAYLGAAMEYNNTRIAALGGQDQEAVHRMAVNGPLMQLRLRQAMADWSGAGHKGDYERLTAAIQSVEERAFVLLKQRYKEDFLRSMLTNPSTNTNFPWSAPASSAFASSDSGWTEFYFNSSSFESNHTFRSRSTKAGGGFSVGAFTVGGGGQVTHQEFDRTFESTRFSMSCKLARVPISRPWLALDYLLSSFWRFDANNAVLAGRMVSDGRRPPEGLMPAITTDCIFVKDLSLDFGEGNSALRSEFDKASGGGGFSFGPFSFGARHTATESSWHREGSHQDQGVKIDGLQLLGFMCYMLPQSPNPDPAITAWV</sequence>
<keyword evidence="2" id="KW-1185">Reference proteome</keyword>
<evidence type="ECO:0000313" key="2">
    <source>
        <dbReference type="Proteomes" id="UP001589748"/>
    </source>
</evidence>
<gene>
    <name evidence="1" type="ORF">ACFFVI_05215</name>
</gene>
<comment type="caution">
    <text evidence="1">The sequence shown here is derived from an EMBL/GenBank/DDBJ whole genome shotgun (WGS) entry which is preliminary data.</text>
</comment>
<dbReference type="EMBL" id="JBHMDM010000003">
    <property type="protein sequence ID" value="MFB9376359.1"/>
    <property type="molecule type" value="Genomic_DNA"/>
</dbReference>
<proteinExistence type="predicted"/>